<evidence type="ECO:0000256" key="3">
    <source>
        <dbReference type="ARBA" id="ARBA00023163"/>
    </source>
</evidence>
<dbReference type="InterPro" id="IPR009057">
    <property type="entry name" value="Homeodomain-like_sf"/>
</dbReference>
<dbReference type="Pfam" id="PF02311">
    <property type="entry name" value="AraC_binding"/>
    <property type="match status" value="1"/>
</dbReference>
<evidence type="ECO:0000259" key="5">
    <source>
        <dbReference type="PROSITE" id="PS01124"/>
    </source>
</evidence>
<sequence>MFSSRQAMLGRMEVAHCSGTGHRFAKHSHDECVIGVNLVGVEEVWLDRRTFSAQPGDITLYNPGQIQGGGVKEGEPWRFAGLYLCADRLAADFGLAHLEFERACWRQPRLGQCLSEAVVLGLQADPHARERAEERLLEALAHLVDACAARLPRTTALGRGPVARVQALLADRLQDAPDLEEMAALVGVSRFHLLRAFQKETGLSPRQWAMQLRTCRARGLLRAGVPATEVAHALGFADQSHLNRHFRAAYGITPGELGRRLRGQAAI</sequence>
<comment type="caution">
    <text evidence="6">The sequence shown here is derived from an EMBL/GenBank/DDBJ whole genome shotgun (WGS) entry which is preliminary data.</text>
</comment>
<keyword evidence="1" id="KW-0805">Transcription regulation</keyword>
<keyword evidence="2" id="KW-0238">DNA-binding</keyword>
<dbReference type="InterPro" id="IPR050204">
    <property type="entry name" value="AraC_XylS_family_regulators"/>
</dbReference>
<dbReference type="SUPFAM" id="SSF46689">
    <property type="entry name" value="Homeodomain-like"/>
    <property type="match status" value="2"/>
</dbReference>
<gene>
    <name evidence="6" type="ORF">GO594_14550</name>
</gene>
<dbReference type="SMART" id="SM00342">
    <property type="entry name" value="HTH_ARAC"/>
    <property type="match status" value="1"/>
</dbReference>
<dbReference type="InterPro" id="IPR003313">
    <property type="entry name" value="AraC-bd"/>
</dbReference>
<dbReference type="GO" id="GO:0003700">
    <property type="term" value="F:DNA-binding transcription factor activity"/>
    <property type="evidence" value="ECO:0007669"/>
    <property type="project" value="InterPro"/>
</dbReference>
<feature type="domain" description="HTH araC/xylS-type" evidence="5">
    <location>
        <begin position="163"/>
        <end position="260"/>
    </location>
</feature>
<dbReference type="InterPro" id="IPR018060">
    <property type="entry name" value="HTH_AraC"/>
</dbReference>
<evidence type="ECO:0000313" key="6">
    <source>
        <dbReference type="EMBL" id="MWK57199.1"/>
    </source>
</evidence>
<dbReference type="GO" id="GO:0043565">
    <property type="term" value="F:sequence-specific DNA binding"/>
    <property type="evidence" value="ECO:0007669"/>
    <property type="project" value="InterPro"/>
</dbReference>
<organism evidence="6 7">
    <name type="scientific">Metapseudomonas otitidis</name>
    <dbReference type="NCBI Taxonomy" id="319939"/>
    <lineage>
        <taxon>Bacteria</taxon>
        <taxon>Pseudomonadati</taxon>
        <taxon>Pseudomonadota</taxon>
        <taxon>Gammaproteobacteria</taxon>
        <taxon>Pseudomonadales</taxon>
        <taxon>Pseudomonadaceae</taxon>
        <taxon>Metapseudomonas</taxon>
    </lineage>
</organism>
<accession>A0A7X3KUZ6</accession>
<comment type="function">
    <text evidence="4">Regulatory protein of the TOL plasmid xyl operons. XylS activates the xylXYZLTEGFJQKIH operon required for the degradation of toluene, m-xylene and p-xylene.</text>
</comment>
<evidence type="ECO:0000313" key="7">
    <source>
        <dbReference type="Proteomes" id="UP000461288"/>
    </source>
</evidence>
<dbReference type="InterPro" id="IPR037923">
    <property type="entry name" value="HTH-like"/>
</dbReference>
<protein>
    <submittedName>
        <fullName evidence="6">Helix-turn-helix domain-containing protein</fullName>
    </submittedName>
</protein>
<dbReference type="Pfam" id="PF12833">
    <property type="entry name" value="HTH_18"/>
    <property type="match status" value="1"/>
</dbReference>
<evidence type="ECO:0000256" key="4">
    <source>
        <dbReference type="ARBA" id="ARBA00037345"/>
    </source>
</evidence>
<evidence type="ECO:0000256" key="1">
    <source>
        <dbReference type="ARBA" id="ARBA00023015"/>
    </source>
</evidence>
<dbReference type="Gene3D" id="1.10.10.60">
    <property type="entry name" value="Homeodomain-like"/>
    <property type="match status" value="1"/>
</dbReference>
<dbReference type="PROSITE" id="PS01124">
    <property type="entry name" value="HTH_ARAC_FAMILY_2"/>
    <property type="match status" value="1"/>
</dbReference>
<dbReference type="EMBL" id="WTFN01000032">
    <property type="protein sequence ID" value="MWK57199.1"/>
    <property type="molecule type" value="Genomic_DNA"/>
</dbReference>
<dbReference type="AlphaFoldDB" id="A0A7X3KUZ6"/>
<dbReference type="PANTHER" id="PTHR46796:SF2">
    <property type="entry name" value="TRANSCRIPTIONAL REGULATORY PROTEIN"/>
    <property type="match status" value="1"/>
</dbReference>
<dbReference type="SUPFAM" id="SSF51215">
    <property type="entry name" value="Regulatory protein AraC"/>
    <property type="match status" value="1"/>
</dbReference>
<dbReference type="Proteomes" id="UP000461288">
    <property type="component" value="Unassembled WGS sequence"/>
</dbReference>
<dbReference type="PANTHER" id="PTHR46796">
    <property type="entry name" value="HTH-TYPE TRANSCRIPTIONAL ACTIVATOR RHAS-RELATED"/>
    <property type="match status" value="1"/>
</dbReference>
<dbReference type="RefSeq" id="WP_160481227.1">
    <property type="nucleotide sequence ID" value="NZ_CP102328.1"/>
</dbReference>
<evidence type="ECO:0000256" key="2">
    <source>
        <dbReference type="ARBA" id="ARBA00023125"/>
    </source>
</evidence>
<keyword evidence="3" id="KW-0804">Transcription</keyword>
<proteinExistence type="predicted"/>
<name>A0A7X3KUZ6_9GAMM</name>
<reference evidence="6 7" key="1">
    <citation type="submission" date="2019-12" db="EMBL/GenBank/DDBJ databases">
        <title>Draft genome sequence of Pseudomonas otitidis recovered from a chicken carcass.</title>
        <authorList>
            <person name="Vieira T.R."/>
            <person name="Oliviera E.F.C."/>
            <person name="Silva N.M.V."/>
            <person name="Sambrano G.E."/>
            <person name="Cibulski S.P."/>
            <person name="Cardoso M.R.I."/>
        </authorList>
    </citation>
    <scope>NUCLEOTIDE SEQUENCE [LARGE SCALE GENOMIC DNA]</scope>
    <source>
        <strain evidence="6 7">25_K</strain>
    </source>
</reference>